<dbReference type="GO" id="GO:0004056">
    <property type="term" value="F:argininosuccinate lyase activity"/>
    <property type="evidence" value="ECO:0007669"/>
    <property type="project" value="UniProtKB-EC"/>
</dbReference>
<dbReference type="InterPro" id="IPR024083">
    <property type="entry name" value="Fumarase/histidase_N"/>
</dbReference>
<proteinExistence type="predicted"/>
<dbReference type="PANTHER" id="PTHR43814">
    <property type="entry name" value="ARGININOSUCCINATE LYASE"/>
    <property type="match status" value="1"/>
</dbReference>
<organism evidence="7">
    <name type="scientific">Streptomyces sp. CMC78</name>
    <dbReference type="NCBI Taxonomy" id="3231512"/>
    <lineage>
        <taxon>Bacteria</taxon>
        <taxon>Bacillati</taxon>
        <taxon>Actinomycetota</taxon>
        <taxon>Actinomycetes</taxon>
        <taxon>Kitasatosporales</taxon>
        <taxon>Streptomycetaceae</taxon>
        <taxon>Streptomyces</taxon>
    </lineage>
</organism>
<evidence type="ECO:0000313" key="7">
    <source>
        <dbReference type="EMBL" id="BFP53857.1"/>
    </source>
</evidence>
<reference evidence="7" key="1">
    <citation type="submission" date="2024-07" db="EMBL/GenBank/DDBJ databases">
        <title>Complete genome sequences of cellulolytic bacteria, Kitasatospora sp. CMC57 and Streptomyces sp. CMC78, isolated from Japanese agricultural soil.</title>
        <authorList>
            <person name="Hashimoto T."/>
            <person name="Ito M."/>
            <person name="Iwamoto M."/>
            <person name="Fukahori D."/>
            <person name="Shoda T."/>
            <person name="Sakoda M."/>
            <person name="Morohoshi T."/>
            <person name="Mitsuboshi M."/>
            <person name="Nishizawa T."/>
        </authorList>
    </citation>
    <scope>NUCLEOTIDE SEQUENCE</scope>
    <source>
        <strain evidence="7">CMC78</strain>
    </source>
</reference>
<dbReference type="EC" id="4.3.2.1" evidence="2"/>
<evidence type="ECO:0000256" key="1">
    <source>
        <dbReference type="ARBA" id="ARBA00004941"/>
    </source>
</evidence>
<evidence type="ECO:0000256" key="4">
    <source>
        <dbReference type="ARBA" id="ARBA00023239"/>
    </source>
</evidence>
<dbReference type="Pfam" id="PF00206">
    <property type="entry name" value="Lyase_1"/>
    <property type="match status" value="1"/>
</dbReference>
<dbReference type="PRINTS" id="PR00145">
    <property type="entry name" value="ARGSUCLYASE"/>
</dbReference>
<dbReference type="Gene3D" id="1.10.275.10">
    <property type="entry name" value="Fumarase/aspartase (N-terminal domain)"/>
    <property type="match status" value="1"/>
</dbReference>
<dbReference type="InterPro" id="IPR008948">
    <property type="entry name" value="L-Aspartase-like"/>
</dbReference>
<dbReference type="PANTHER" id="PTHR43814:SF1">
    <property type="entry name" value="ARGININOSUCCINATE LYASE"/>
    <property type="match status" value="1"/>
</dbReference>
<evidence type="ECO:0000259" key="6">
    <source>
        <dbReference type="Pfam" id="PF00206"/>
    </source>
</evidence>
<evidence type="ECO:0000256" key="5">
    <source>
        <dbReference type="SAM" id="MobiDB-lite"/>
    </source>
</evidence>
<dbReference type="InterPro" id="IPR000362">
    <property type="entry name" value="Fumarate_lyase_fam"/>
</dbReference>
<dbReference type="EMBL" id="AP035884">
    <property type="protein sequence ID" value="BFP53857.1"/>
    <property type="molecule type" value="Genomic_DNA"/>
</dbReference>
<evidence type="ECO:0000256" key="2">
    <source>
        <dbReference type="ARBA" id="ARBA00012338"/>
    </source>
</evidence>
<keyword evidence="3" id="KW-0028">Amino-acid biosynthesis</keyword>
<dbReference type="InterPro" id="IPR009049">
    <property type="entry name" value="Argininosuccinate_lyase"/>
</dbReference>
<evidence type="ECO:0000256" key="3">
    <source>
        <dbReference type="ARBA" id="ARBA00022571"/>
    </source>
</evidence>
<feature type="region of interest" description="Disordered" evidence="5">
    <location>
        <begin position="482"/>
        <end position="501"/>
    </location>
</feature>
<dbReference type="SUPFAM" id="SSF48557">
    <property type="entry name" value="L-aspartase-like"/>
    <property type="match status" value="1"/>
</dbReference>
<dbReference type="GO" id="GO:0042450">
    <property type="term" value="P:L-arginine biosynthetic process via ornithine"/>
    <property type="evidence" value="ECO:0007669"/>
    <property type="project" value="InterPro"/>
</dbReference>
<keyword evidence="4 7" id="KW-0456">Lyase</keyword>
<dbReference type="InterPro" id="IPR022761">
    <property type="entry name" value="Fumarate_lyase_N"/>
</dbReference>
<dbReference type="Gene3D" id="1.20.200.10">
    <property type="entry name" value="Fumarase/aspartase (Central domain)"/>
    <property type="match status" value="1"/>
</dbReference>
<protein>
    <recommendedName>
        <fullName evidence="2">argininosuccinate lyase</fullName>
        <ecNumber evidence="2">4.3.2.1</ecNumber>
    </recommendedName>
</protein>
<dbReference type="PRINTS" id="PR00149">
    <property type="entry name" value="FUMRATELYASE"/>
</dbReference>
<sequence>MNTPHTTALTGRIASGPSALLREEILDPQFRYESEHLLPFYVRIERALVAEYARMELVTPEQAAELDGLLAGATKDVLAANRQSTMSDIAFALERHVESGLSAPVPAWHVDRSRNDLQACAQLMFGRARLVEAAEHLLEFEAAARALAARTADRPMPGYTHHQAAQIITPGFHLAALSEHVQHTLRRLLATYEALDACPLGAGAMSGQELDWDRDRLAALLGFGRVQPNALTSVASRAWALEITAEFGVFGVTLSRFATDLLAWGSSEYGFIDLPDELCGISSAMPQKKNFPVLERIRGRSAHLSSFHLDASLGQRNTPYSNTVEVSKEAGAYVNQSFETLRSTLRLFTEVLRHLDFDTDRMDRVCAREFLGGFSLANSLTLAEQIPWRRAQVIAGRYVVAASEAGLAPADTDPELLRAAAETEGLVLRDPAGTLGDAFDVEQALLRMKSSGSAHPEAVAAALRAQGAERERLVKEWQDRAANARGTGESADGSGTAHGAV</sequence>
<dbReference type="AlphaFoldDB" id="A0AB33KMV9"/>
<comment type="pathway">
    <text evidence="1">Amino-acid biosynthesis; L-arginine biosynthesis; L-arginine from L-ornithine and carbamoyl phosphate: step 3/3.</text>
</comment>
<dbReference type="KEGG" id="stcm:SCMC78_36640"/>
<feature type="domain" description="Fumarate lyase N-terminal" evidence="6">
    <location>
        <begin position="103"/>
        <end position="301"/>
    </location>
</feature>
<dbReference type="Gene3D" id="1.10.40.30">
    <property type="entry name" value="Fumarase/aspartase (C-terminal domain)"/>
    <property type="match status" value="1"/>
</dbReference>
<gene>
    <name evidence="7" type="primary">argH_1</name>
    <name evidence="7" type="ORF">SCMC78_36640</name>
</gene>
<keyword evidence="3" id="KW-0055">Arginine biosynthesis</keyword>
<dbReference type="RefSeq" id="WP_397721896.1">
    <property type="nucleotide sequence ID" value="NZ_AP035884.1"/>
</dbReference>
<accession>A0AB33KMV9</accession>
<name>A0AB33KMV9_9ACTN</name>
<dbReference type="GO" id="GO:0005829">
    <property type="term" value="C:cytosol"/>
    <property type="evidence" value="ECO:0007669"/>
    <property type="project" value="TreeGrafter"/>
</dbReference>